<evidence type="ECO:0000313" key="6">
    <source>
        <dbReference type="EMBL" id="ADN76040.1"/>
    </source>
</evidence>
<evidence type="ECO:0000256" key="3">
    <source>
        <dbReference type="ARBA" id="ARBA00023172"/>
    </source>
</evidence>
<protein>
    <recommendedName>
        <fullName evidence="8">Integrase DNA-binding domain-containing protein</fullName>
    </recommendedName>
</protein>
<dbReference type="Pfam" id="PF13356">
    <property type="entry name" value="Arm-DNA-bind_3"/>
    <property type="match status" value="1"/>
</dbReference>
<dbReference type="InterPro" id="IPR025166">
    <property type="entry name" value="Integrase_DNA_bind_dom"/>
</dbReference>
<dbReference type="Pfam" id="PF00589">
    <property type="entry name" value="Phage_integrase"/>
    <property type="match status" value="1"/>
</dbReference>
<evidence type="ECO:0000256" key="2">
    <source>
        <dbReference type="ARBA" id="ARBA00022908"/>
    </source>
</evidence>
<dbReference type="InterPro" id="IPR011010">
    <property type="entry name" value="DNA_brk_join_enz"/>
</dbReference>
<dbReference type="GeneID" id="67184102"/>
<evidence type="ECO:0000259" key="4">
    <source>
        <dbReference type="Pfam" id="PF00589"/>
    </source>
</evidence>
<evidence type="ECO:0000259" key="5">
    <source>
        <dbReference type="Pfam" id="PF13356"/>
    </source>
</evidence>
<dbReference type="GO" id="GO:0015074">
    <property type="term" value="P:DNA integration"/>
    <property type="evidence" value="ECO:0007669"/>
    <property type="project" value="UniProtKB-KW"/>
</dbReference>
<dbReference type="InterPro" id="IPR013762">
    <property type="entry name" value="Integrase-like_cat_sf"/>
</dbReference>
<evidence type="ECO:0000256" key="1">
    <source>
        <dbReference type="ARBA" id="ARBA00008857"/>
    </source>
</evidence>
<reference evidence="6 7" key="1">
    <citation type="journal article" date="2010" name="Stand. Genomic Sci.">
        <title>Complete genome sequence of Ferrimonas balearica type strain (PAT).</title>
        <authorList>
            <person name="Nolan M."/>
            <person name="Sikorski J."/>
            <person name="Davenport K."/>
            <person name="Lucas S."/>
            <person name="Glavina Del Rio T."/>
            <person name="Tice H."/>
            <person name="Cheng J."/>
            <person name="Goodwin L."/>
            <person name="Pitluck S."/>
            <person name="Liolios K."/>
            <person name="Ivanova N."/>
            <person name="Mavromatis K."/>
            <person name="Ovchinnikova G."/>
            <person name="Pati A."/>
            <person name="Chen A."/>
            <person name="Palaniappan K."/>
            <person name="Land M."/>
            <person name="Hauser L."/>
            <person name="Chang Y."/>
            <person name="Jeffries C."/>
            <person name="Tapia R."/>
            <person name="Brettin T."/>
            <person name="Detter J."/>
            <person name="Han C."/>
            <person name="Yasawong M."/>
            <person name="Rohde M."/>
            <person name="Tindall B."/>
            <person name="Goker M."/>
            <person name="Woyke T."/>
            <person name="Bristow J."/>
            <person name="Eisen J."/>
            <person name="Markowitz V."/>
            <person name="Hugenholtz P."/>
            <person name="Kyrpides N."/>
            <person name="Klenk H."/>
            <person name="Lapidus A."/>
        </authorList>
    </citation>
    <scope>NUCLEOTIDE SEQUENCE [LARGE SCALE GENOMIC DNA]</scope>
    <source>
        <strain evidence="7">DSM 9799 / CCM 4581 / KCTC 23876 / PAT</strain>
    </source>
</reference>
<accession>E1SSL1</accession>
<name>E1SSL1_FERBD</name>
<dbReference type="OrthoDB" id="6395630at2"/>
<dbReference type="HOGENOM" id="CLU_646817_0_0_6"/>
<evidence type="ECO:0000313" key="7">
    <source>
        <dbReference type="Proteomes" id="UP000006683"/>
    </source>
</evidence>
<dbReference type="RefSeq" id="WP_013345346.1">
    <property type="nucleotide sequence ID" value="NC_014541.1"/>
</dbReference>
<sequence>MVKLTPKQQVLLLLDEALATGVRGRVATILKQAKAEIEGRPAADDQFYAQASSDISDPDCPGLVFKVGKHKRRWIYRYTPKGARSTRQQTLGQFPQMGVEQARAAWQAARAARDGEVATPEQPTFSVQTLVERYVQYARNHRPQWRQEQRLLEGVLWEQYGEREADSIDGEVIGLLISQAREQARQRGGHGQRAAEHALLCYRHLFNVARGVATPAPESGPWLSPRLANPCEGLQVSRQPVTERAITLSEVGIYLKALIRLPVNESLKQVLMLQLGLLLPFSALCRMRWQGIDWRRGRVVIEDTKGQRRTFPLPEQAMEMLQQRKRNALASDWVFPAMKQQHKPLPATYPTQLLAAVRHHLSLPDQFTAEAICRLGRGWLKSENDLPVVRLPIVEEQGSELQLVAIKSQLEQWNRHLANLRQTV</sequence>
<dbReference type="eggNOG" id="COG0582">
    <property type="taxonomic scope" value="Bacteria"/>
</dbReference>
<keyword evidence="7" id="KW-1185">Reference proteome</keyword>
<gene>
    <name evidence="6" type="ordered locus">Fbal_1837</name>
</gene>
<feature type="domain" description="Integrase DNA-binding" evidence="5">
    <location>
        <begin position="58"/>
        <end position="112"/>
    </location>
</feature>
<dbReference type="EMBL" id="CP002209">
    <property type="protein sequence ID" value="ADN76040.1"/>
    <property type="molecule type" value="Genomic_DNA"/>
</dbReference>
<dbReference type="PANTHER" id="PTHR30629:SF2">
    <property type="entry name" value="PROPHAGE INTEGRASE INTS-RELATED"/>
    <property type="match status" value="1"/>
</dbReference>
<comment type="similarity">
    <text evidence="1">Belongs to the 'phage' integrase family.</text>
</comment>
<dbReference type="Gene3D" id="3.30.160.390">
    <property type="entry name" value="Integrase, DNA-binding domain"/>
    <property type="match status" value="1"/>
</dbReference>
<dbReference type="STRING" id="550540.Fbal_1837"/>
<keyword evidence="3" id="KW-0233">DNA recombination</keyword>
<keyword evidence="2" id="KW-0229">DNA integration</keyword>
<dbReference type="KEGG" id="fbl:Fbal_1837"/>
<feature type="domain" description="Tyr recombinase" evidence="4">
    <location>
        <begin position="263"/>
        <end position="344"/>
    </location>
</feature>
<dbReference type="Proteomes" id="UP000006683">
    <property type="component" value="Chromosome"/>
</dbReference>
<evidence type="ECO:0008006" key="8">
    <source>
        <dbReference type="Google" id="ProtNLM"/>
    </source>
</evidence>
<dbReference type="GO" id="GO:0003677">
    <property type="term" value="F:DNA binding"/>
    <property type="evidence" value="ECO:0007669"/>
    <property type="project" value="InterPro"/>
</dbReference>
<dbReference type="Gene3D" id="1.10.443.10">
    <property type="entry name" value="Intergrase catalytic core"/>
    <property type="match status" value="1"/>
</dbReference>
<dbReference type="InterPro" id="IPR050808">
    <property type="entry name" value="Phage_Integrase"/>
</dbReference>
<dbReference type="PANTHER" id="PTHR30629">
    <property type="entry name" value="PROPHAGE INTEGRASE"/>
    <property type="match status" value="1"/>
</dbReference>
<proteinExistence type="inferred from homology"/>
<dbReference type="InterPro" id="IPR038488">
    <property type="entry name" value="Integrase_DNA-bd_sf"/>
</dbReference>
<dbReference type="AlphaFoldDB" id="E1SSL1"/>
<dbReference type="SUPFAM" id="SSF56349">
    <property type="entry name" value="DNA breaking-rejoining enzymes"/>
    <property type="match status" value="1"/>
</dbReference>
<dbReference type="InterPro" id="IPR002104">
    <property type="entry name" value="Integrase_catalytic"/>
</dbReference>
<organism evidence="6 7">
    <name type="scientific">Ferrimonas balearica (strain DSM 9799 / CCM 4581 / KCTC 23876 / PAT)</name>
    <dbReference type="NCBI Taxonomy" id="550540"/>
    <lineage>
        <taxon>Bacteria</taxon>
        <taxon>Pseudomonadati</taxon>
        <taxon>Pseudomonadota</taxon>
        <taxon>Gammaproteobacteria</taxon>
        <taxon>Alteromonadales</taxon>
        <taxon>Ferrimonadaceae</taxon>
        <taxon>Ferrimonas</taxon>
    </lineage>
</organism>
<dbReference type="GO" id="GO:0006310">
    <property type="term" value="P:DNA recombination"/>
    <property type="evidence" value="ECO:0007669"/>
    <property type="project" value="UniProtKB-KW"/>
</dbReference>